<proteinExistence type="predicted"/>
<sequence>MESTRLPRPIQHRQQDDEDEDHPIPQAEEGNEEGNEKGQGYEHDYHHQLEVEWKNEERKLAEQETKFGSNSRKSSTHMRGSVRICVQGLSHPRRGIPDQA</sequence>
<feature type="region of interest" description="Disordered" evidence="1">
    <location>
        <begin position="1"/>
        <end position="44"/>
    </location>
</feature>
<feature type="region of interest" description="Disordered" evidence="1">
    <location>
        <begin position="62"/>
        <end position="100"/>
    </location>
</feature>
<protein>
    <submittedName>
        <fullName evidence="2">Uncharacterized protein</fullName>
    </submittedName>
</protein>
<comment type="caution">
    <text evidence="2">The sequence shown here is derived from an EMBL/GenBank/DDBJ whole genome shotgun (WGS) entry which is preliminary data.</text>
</comment>
<feature type="compositionally biased region" description="Basic and acidic residues" evidence="1">
    <location>
        <begin position="34"/>
        <end position="44"/>
    </location>
</feature>
<organism evidence="2 3">
    <name type="scientific">Stylosanthes scabra</name>
    <dbReference type="NCBI Taxonomy" id="79078"/>
    <lineage>
        <taxon>Eukaryota</taxon>
        <taxon>Viridiplantae</taxon>
        <taxon>Streptophyta</taxon>
        <taxon>Embryophyta</taxon>
        <taxon>Tracheophyta</taxon>
        <taxon>Spermatophyta</taxon>
        <taxon>Magnoliopsida</taxon>
        <taxon>eudicotyledons</taxon>
        <taxon>Gunneridae</taxon>
        <taxon>Pentapetalae</taxon>
        <taxon>rosids</taxon>
        <taxon>fabids</taxon>
        <taxon>Fabales</taxon>
        <taxon>Fabaceae</taxon>
        <taxon>Papilionoideae</taxon>
        <taxon>50 kb inversion clade</taxon>
        <taxon>dalbergioids sensu lato</taxon>
        <taxon>Dalbergieae</taxon>
        <taxon>Pterocarpus clade</taxon>
        <taxon>Stylosanthes</taxon>
    </lineage>
</organism>
<dbReference type="EMBL" id="JASCZI010212698">
    <property type="protein sequence ID" value="MED6200112.1"/>
    <property type="molecule type" value="Genomic_DNA"/>
</dbReference>
<accession>A0ABU6XQI7</accession>
<name>A0ABU6XQI7_9FABA</name>
<evidence type="ECO:0000256" key="1">
    <source>
        <dbReference type="SAM" id="MobiDB-lite"/>
    </source>
</evidence>
<evidence type="ECO:0000313" key="2">
    <source>
        <dbReference type="EMBL" id="MED6200112.1"/>
    </source>
</evidence>
<keyword evidence="3" id="KW-1185">Reference proteome</keyword>
<gene>
    <name evidence="2" type="ORF">PIB30_082080</name>
</gene>
<dbReference type="Proteomes" id="UP001341840">
    <property type="component" value="Unassembled WGS sequence"/>
</dbReference>
<reference evidence="2 3" key="1">
    <citation type="journal article" date="2023" name="Plants (Basel)">
        <title>Bridging the Gap: Combining Genomics and Transcriptomics Approaches to Understand Stylosanthes scabra, an Orphan Legume from the Brazilian Caatinga.</title>
        <authorList>
            <person name="Ferreira-Neto J.R.C."/>
            <person name="da Silva M.D."/>
            <person name="Binneck E."/>
            <person name="de Melo N.F."/>
            <person name="da Silva R.H."/>
            <person name="de Melo A.L.T.M."/>
            <person name="Pandolfi V."/>
            <person name="Bustamante F.O."/>
            <person name="Brasileiro-Vidal A.C."/>
            <person name="Benko-Iseppon A.M."/>
        </authorList>
    </citation>
    <scope>NUCLEOTIDE SEQUENCE [LARGE SCALE GENOMIC DNA]</scope>
    <source>
        <tissue evidence="2">Leaves</tissue>
    </source>
</reference>
<evidence type="ECO:0000313" key="3">
    <source>
        <dbReference type="Proteomes" id="UP001341840"/>
    </source>
</evidence>